<gene>
    <name evidence="1" type="ORF">RFULGI_LOCUS3832</name>
</gene>
<organism evidence="1 2">
    <name type="scientific">Racocetra fulgida</name>
    <dbReference type="NCBI Taxonomy" id="60492"/>
    <lineage>
        <taxon>Eukaryota</taxon>
        <taxon>Fungi</taxon>
        <taxon>Fungi incertae sedis</taxon>
        <taxon>Mucoromycota</taxon>
        <taxon>Glomeromycotina</taxon>
        <taxon>Glomeromycetes</taxon>
        <taxon>Diversisporales</taxon>
        <taxon>Gigasporaceae</taxon>
        <taxon>Racocetra</taxon>
    </lineage>
</organism>
<name>A0A9N9AGP8_9GLOM</name>
<accession>A0A9N9AGP8</accession>
<evidence type="ECO:0000313" key="2">
    <source>
        <dbReference type="Proteomes" id="UP000789396"/>
    </source>
</evidence>
<comment type="caution">
    <text evidence="1">The sequence shown here is derived from an EMBL/GenBank/DDBJ whole genome shotgun (WGS) entry which is preliminary data.</text>
</comment>
<dbReference type="Proteomes" id="UP000789396">
    <property type="component" value="Unassembled WGS sequence"/>
</dbReference>
<evidence type="ECO:0000313" key="1">
    <source>
        <dbReference type="EMBL" id="CAG8531917.1"/>
    </source>
</evidence>
<sequence length="65" mass="7377">MAIYGDCANHVIFVSQSDFNLETSNVKCNKKDLAKEVNITPNYDFKDENCVDSIEFGPEEKEDDV</sequence>
<proteinExistence type="predicted"/>
<dbReference type="AlphaFoldDB" id="A0A9N9AGP8"/>
<keyword evidence="2" id="KW-1185">Reference proteome</keyword>
<protein>
    <submittedName>
        <fullName evidence="1">11029_t:CDS:1</fullName>
    </submittedName>
</protein>
<reference evidence="1" key="1">
    <citation type="submission" date="2021-06" db="EMBL/GenBank/DDBJ databases">
        <authorList>
            <person name="Kallberg Y."/>
            <person name="Tangrot J."/>
            <person name="Rosling A."/>
        </authorList>
    </citation>
    <scope>NUCLEOTIDE SEQUENCE</scope>
    <source>
        <strain evidence="1">IN212</strain>
    </source>
</reference>
<dbReference type="OrthoDB" id="21539at2759"/>
<dbReference type="EMBL" id="CAJVPZ010003545">
    <property type="protein sequence ID" value="CAG8531917.1"/>
    <property type="molecule type" value="Genomic_DNA"/>
</dbReference>